<organism evidence="2 3">
    <name type="scientific">Novosphingobium mathurense</name>
    <dbReference type="NCBI Taxonomy" id="428990"/>
    <lineage>
        <taxon>Bacteria</taxon>
        <taxon>Pseudomonadati</taxon>
        <taxon>Pseudomonadota</taxon>
        <taxon>Alphaproteobacteria</taxon>
        <taxon>Sphingomonadales</taxon>
        <taxon>Sphingomonadaceae</taxon>
        <taxon>Novosphingobium</taxon>
    </lineage>
</organism>
<dbReference type="Pfam" id="PF09995">
    <property type="entry name" value="MPAB_Lcp_cat"/>
    <property type="match status" value="1"/>
</dbReference>
<dbReference type="EMBL" id="FVZE01000004">
    <property type="protein sequence ID" value="SLK02213.1"/>
    <property type="molecule type" value="Genomic_DNA"/>
</dbReference>
<dbReference type="PANTHER" id="PTHR36151:SF3">
    <property type="entry name" value="ER-BOUND OXYGENASE MPAB_MPAB'_RUBBER OXYGENASE CATALYTIC DOMAIN-CONTAINING PROTEIN"/>
    <property type="match status" value="1"/>
</dbReference>
<feature type="domain" description="ER-bound oxygenase mpaB/mpaB'/Rubber oxygenase catalytic" evidence="1">
    <location>
        <begin position="42"/>
        <end position="258"/>
    </location>
</feature>
<dbReference type="AlphaFoldDB" id="A0A1U6I2F4"/>
<protein>
    <submittedName>
        <fullName evidence="2">Uncharacterized conserved protein, DUF2236 family</fullName>
    </submittedName>
</protein>
<evidence type="ECO:0000259" key="1">
    <source>
        <dbReference type="Pfam" id="PF09995"/>
    </source>
</evidence>
<dbReference type="Proteomes" id="UP000190989">
    <property type="component" value="Unassembled WGS sequence"/>
</dbReference>
<gene>
    <name evidence="2" type="ORF">SAMN06295987_10460</name>
</gene>
<reference evidence="3" key="1">
    <citation type="submission" date="2017-02" db="EMBL/GenBank/DDBJ databases">
        <authorList>
            <person name="Varghese N."/>
            <person name="Submissions S."/>
        </authorList>
    </citation>
    <scope>NUCLEOTIDE SEQUENCE [LARGE SCALE GENOMIC DNA]</scope>
    <source>
        <strain evidence="3">SM117</strain>
    </source>
</reference>
<dbReference type="PANTHER" id="PTHR36151">
    <property type="entry name" value="BLR2777 PROTEIN"/>
    <property type="match status" value="1"/>
</dbReference>
<dbReference type="STRING" id="428990.SAMN06295987_10460"/>
<proteinExistence type="predicted"/>
<keyword evidence="3" id="KW-1185">Reference proteome</keyword>
<accession>A0A1U6I2F4</accession>
<dbReference type="RefSeq" id="WP_079730773.1">
    <property type="nucleotide sequence ID" value="NZ_FVZE01000004.1"/>
</dbReference>
<evidence type="ECO:0000313" key="2">
    <source>
        <dbReference type="EMBL" id="SLK02213.1"/>
    </source>
</evidence>
<dbReference type="InterPro" id="IPR018713">
    <property type="entry name" value="MPAB/Lcp_cat_dom"/>
</dbReference>
<name>A0A1U6I2F4_9SPHN</name>
<sequence>MDRIRRSITGQVHALIGSGSGAIDSERAAGDHGLFGPSSVTWRVHSDFMTMMIGGLSALLLQMLHPRVLAGVWDHSNFREDPLGRLRRTAQFVSGTTYGSTPHAIALIERINAIHDCVRGHLPDGTPYSARDPELVTWVHVTSATSFLRAYVRYRDPFLSFADRDRYLQEMSEIARRLGAIAVPVSLNQCELYYEDMRPQMRFDLRTREVARALLSPRPSRLAPRLFRTVSSKAAIDLLPGWAARMHHLALQGPERLLVRSGAQGAQVLLRWALQGGTARRAIEKSTAS</sequence>
<dbReference type="GO" id="GO:0016491">
    <property type="term" value="F:oxidoreductase activity"/>
    <property type="evidence" value="ECO:0007669"/>
    <property type="project" value="InterPro"/>
</dbReference>
<evidence type="ECO:0000313" key="3">
    <source>
        <dbReference type="Proteomes" id="UP000190989"/>
    </source>
</evidence>